<dbReference type="STRING" id="670482.SAMN04488542_101488"/>
<dbReference type="Proteomes" id="UP000198972">
    <property type="component" value="Unassembled WGS sequence"/>
</dbReference>
<name>A0A1G7P4U4_9BACL</name>
<evidence type="ECO:0000313" key="3">
    <source>
        <dbReference type="EMBL" id="SDF81117.1"/>
    </source>
</evidence>
<feature type="domain" description="Transposase InsH N-terminal" evidence="1">
    <location>
        <begin position="17"/>
        <end position="113"/>
    </location>
</feature>
<accession>A0A1G7P4U4</accession>
<evidence type="ECO:0000313" key="4">
    <source>
        <dbReference type="Proteomes" id="UP000198972"/>
    </source>
</evidence>
<dbReference type="PANTHER" id="PTHR35604">
    <property type="entry name" value="TRANSPOSASE INSH FOR INSERTION SEQUENCE ELEMENT IS5A-RELATED"/>
    <property type="match status" value="1"/>
</dbReference>
<dbReference type="PANTHER" id="PTHR35604:SF2">
    <property type="entry name" value="TRANSPOSASE INSH FOR INSERTION SEQUENCE ELEMENT IS5A-RELATED"/>
    <property type="match status" value="1"/>
</dbReference>
<dbReference type="InterPro" id="IPR008490">
    <property type="entry name" value="Transposase_InsH_N"/>
</dbReference>
<dbReference type="EMBL" id="FNBG01000017">
    <property type="protein sequence ID" value="SDF81117.1"/>
    <property type="molecule type" value="Genomic_DNA"/>
</dbReference>
<proteinExistence type="predicted"/>
<feature type="non-terminal residue" evidence="3">
    <location>
        <position position="121"/>
    </location>
</feature>
<sequence>MLFTNDTNPQLEYELVCLEQLVPQDHLLRNIDKYIDFNFIIDLVKPYYCENNGRPSLDPIVFFKMLLLGYLYDIPSERKLERAVNDTLSFRWFLGLGLTQKAPDHSTLSENRKNRFKDSTV</sequence>
<dbReference type="Pfam" id="PF05598">
    <property type="entry name" value="DUF772"/>
    <property type="match status" value="1"/>
</dbReference>
<dbReference type="EMBL" id="FNBG01000001">
    <property type="protein sequence ID" value="SDE71402.1"/>
    <property type="molecule type" value="Genomic_DNA"/>
</dbReference>
<evidence type="ECO:0000313" key="2">
    <source>
        <dbReference type="EMBL" id="SDE71402.1"/>
    </source>
</evidence>
<evidence type="ECO:0000259" key="1">
    <source>
        <dbReference type="Pfam" id="PF05598"/>
    </source>
</evidence>
<dbReference type="RefSeq" id="WP_175471273.1">
    <property type="nucleotide sequence ID" value="NZ_FNBG01000001.1"/>
</dbReference>
<organism evidence="3 4">
    <name type="scientific">Fontibacillus panacisegetis</name>
    <dbReference type="NCBI Taxonomy" id="670482"/>
    <lineage>
        <taxon>Bacteria</taxon>
        <taxon>Bacillati</taxon>
        <taxon>Bacillota</taxon>
        <taxon>Bacilli</taxon>
        <taxon>Bacillales</taxon>
        <taxon>Paenibacillaceae</taxon>
        <taxon>Fontibacillus</taxon>
    </lineage>
</organism>
<protein>
    <submittedName>
        <fullName evidence="3">Transposase domain</fullName>
    </submittedName>
</protein>
<keyword evidence="4" id="KW-1185">Reference proteome</keyword>
<dbReference type="AlphaFoldDB" id="A0A1G7P4U4"/>
<reference evidence="3 4" key="1">
    <citation type="submission" date="2016-10" db="EMBL/GenBank/DDBJ databases">
        <authorList>
            <person name="de Groot N.N."/>
        </authorList>
    </citation>
    <scope>NUCLEOTIDE SEQUENCE [LARGE SCALE GENOMIC DNA]</scope>
    <source>
        <strain evidence="3 4">DSM 28129</strain>
    </source>
</reference>
<gene>
    <name evidence="2" type="ORF">SAMN04488542_101488</name>
    <name evidence="3" type="ORF">SAMN04488542_117109</name>
</gene>